<evidence type="ECO:0000313" key="4">
    <source>
        <dbReference type="EMBL" id="KAA6331455.1"/>
    </source>
</evidence>
<accession>A0A5J4RDM2</accession>
<keyword evidence="1" id="KW-0949">S-adenosyl-L-methionine</keyword>
<gene>
    <name evidence="4" type="ORF">EZS27_019931</name>
</gene>
<organism evidence="4">
    <name type="scientific">termite gut metagenome</name>
    <dbReference type="NCBI Taxonomy" id="433724"/>
    <lineage>
        <taxon>unclassified sequences</taxon>
        <taxon>metagenomes</taxon>
        <taxon>organismal metagenomes</taxon>
    </lineage>
</organism>
<evidence type="ECO:0000259" key="3">
    <source>
        <dbReference type="PROSITE" id="PS51668"/>
    </source>
</evidence>
<name>A0A5J4RDM2_9ZZZZ</name>
<comment type="caution">
    <text evidence="4">The sequence shown here is derived from an EMBL/GenBank/DDBJ whole genome shotgun (WGS) entry which is preliminary data.</text>
</comment>
<dbReference type="InterPro" id="IPR040372">
    <property type="entry name" value="YaeB-like"/>
</dbReference>
<evidence type="ECO:0000256" key="1">
    <source>
        <dbReference type="ARBA" id="ARBA00022691"/>
    </source>
</evidence>
<dbReference type="Gene3D" id="2.40.30.70">
    <property type="entry name" value="YaeB-like"/>
    <property type="match status" value="1"/>
</dbReference>
<dbReference type="EMBL" id="SNRY01001369">
    <property type="protein sequence ID" value="KAA6331455.1"/>
    <property type="molecule type" value="Genomic_DNA"/>
</dbReference>
<sequence length="108" mass="12476">MSYYNKCLTLIPPTGIYVVFYFHHLERIKNDFSRLNRSGIRYGVFVIRIPERPNLIGVSTVKLLEVNHNELLVSGFDALNNSPLLDIKLPSHRFFFAITFVFFVIAGI</sequence>
<comment type="similarity">
    <text evidence="2">Belongs to the tRNA methyltransferase O family.</text>
</comment>
<proteinExistence type="inferred from homology"/>
<reference evidence="4" key="1">
    <citation type="submission" date="2019-03" db="EMBL/GenBank/DDBJ databases">
        <title>Single cell metagenomics reveals metabolic interactions within the superorganism composed of flagellate Streblomastix strix and complex community of Bacteroidetes bacteria on its surface.</title>
        <authorList>
            <person name="Treitli S.C."/>
            <person name="Kolisko M."/>
            <person name="Husnik F."/>
            <person name="Keeling P."/>
            <person name="Hampl V."/>
        </authorList>
    </citation>
    <scope>NUCLEOTIDE SEQUENCE</scope>
    <source>
        <strain evidence="4">STM</strain>
    </source>
</reference>
<dbReference type="PANTHER" id="PTHR12818:SF0">
    <property type="entry name" value="TRNA (ADENINE(37)-N6)-METHYLTRANSFERASE"/>
    <property type="match status" value="1"/>
</dbReference>
<dbReference type="InterPro" id="IPR036413">
    <property type="entry name" value="YaeB-like_sf"/>
</dbReference>
<feature type="domain" description="TsaA-like" evidence="3">
    <location>
        <begin position="1"/>
        <end position="99"/>
    </location>
</feature>
<dbReference type="AlphaFoldDB" id="A0A5J4RDM2"/>
<protein>
    <submittedName>
        <fullName evidence="4">S-adenosyl-L-methionine-binding protein</fullName>
    </submittedName>
</protein>
<dbReference type="Pfam" id="PF01980">
    <property type="entry name" value="TrmO_N"/>
    <property type="match status" value="1"/>
</dbReference>
<dbReference type="InterPro" id="IPR036414">
    <property type="entry name" value="YaeB_N_sf"/>
</dbReference>
<dbReference type="InterPro" id="IPR023370">
    <property type="entry name" value="TrmO-like_N"/>
</dbReference>
<dbReference type="PROSITE" id="PS51668">
    <property type="entry name" value="TSAA_2"/>
    <property type="match status" value="1"/>
</dbReference>
<dbReference type="PANTHER" id="PTHR12818">
    <property type="entry name" value="TRNA (ADENINE(37)-N6)-METHYLTRANSFERASE"/>
    <property type="match status" value="1"/>
</dbReference>
<dbReference type="SUPFAM" id="SSF118196">
    <property type="entry name" value="YaeB-like"/>
    <property type="match status" value="1"/>
</dbReference>
<evidence type="ECO:0000256" key="2">
    <source>
        <dbReference type="ARBA" id="ARBA00033753"/>
    </source>
</evidence>